<dbReference type="Gene3D" id="3.40.980.20">
    <property type="entry name" value="Four-carbon acid sugar kinase, nucleotide binding domain"/>
    <property type="match status" value="1"/>
</dbReference>
<reference evidence="9 10" key="1">
    <citation type="submission" date="2016-11" db="EMBL/GenBank/DDBJ databases">
        <title>Draft Genome Sequences of Nine Cyanobacterial Strains from Diverse Habitats.</title>
        <authorList>
            <person name="Zhu T."/>
            <person name="Hou S."/>
            <person name="Lu X."/>
            <person name="Hess W.R."/>
        </authorList>
    </citation>
    <scope>NUCLEOTIDE SEQUENCE [LARGE SCALE GENOMIC DNA]</scope>
    <source>
        <strain evidence="9 10">NIES-30</strain>
    </source>
</reference>
<accession>A0A1U7J9M6</accession>
<dbReference type="GO" id="GO:0005524">
    <property type="term" value="F:ATP binding"/>
    <property type="evidence" value="ECO:0007669"/>
    <property type="project" value="UniProtKB-KW"/>
</dbReference>
<dbReference type="Pfam" id="PF17042">
    <property type="entry name" value="NBD_C"/>
    <property type="match status" value="1"/>
</dbReference>
<evidence type="ECO:0000256" key="3">
    <source>
        <dbReference type="ARBA" id="ARBA00022741"/>
    </source>
</evidence>
<dbReference type="Proteomes" id="UP000185557">
    <property type="component" value="Unassembled WGS sequence"/>
</dbReference>
<dbReference type="SUPFAM" id="SSF142764">
    <property type="entry name" value="YgbK-like"/>
    <property type="match status" value="1"/>
</dbReference>
<dbReference type="AlphaFoldDB" id="A0A1U7J9M6"/>
<protein>
    <submittedName>
        <fullName evidence="9">Hrp-dependent type III effector protein</fullName>
    </submittedName>
</protein>
<evidence type="ECO:0000313" key="10">
    <source>
        <dbReference type="Proteomes" id="UP000185557"/>
    </source>
</evidence>
<dbReference type="InterPro" id="IPR010737">
    <property type="entry name" value="4-carb_acid_sugar_kinase_N"/>
</dbReference>
<keyword evidence="10" id="KW-1185">Reference proteome</keyword>
<proteinExistence type="inferred from homology"/>
<evidence type="ECO:0000259" key="7">
    <source>
        <dbReference type="Pfam" id="PF07005"/>
    </source>
</evidence>
<evidence type="ECO:0000313" key="9">
    <source>
        <dbReference type="EMBL" id="OKH50200.1"/>
    </source>
</evidence>
<evidence type="ECO:0000256" key="2">
    <source>
        <dbReference type="ARBA" id="ARBA00022679"/>
    </source>
</evidence>
<keyword evidence="5" id="KW-0067">ATP-binding</keyword>
<dbReference type="GO" id="GO:0016301">
    <property type="term" value="F:kinase activity"/>
    <property type="evidence" value="ECO:0007669"/>
    <property type="project" value="UniProtKB-KW"/>
</dbReference>
<dbReference type="InterPro" id="IPR042213">
    <property type="entry name" value="NBD_C_sf"/>
</dbReference>
<dbReference type="OrthoDB" id="153193at2"/>
<keyword evidence="3" id="KW-0547">Nucleotide-binding</keyword>
<dbReference type="STRING" id="549789.NIES30_05780"/>
<keyword evidence="2" id="KW-0808">Transferase</keyword>
<name>A0A1U7J9M6_9CYAN</name>
<keyword evidence="6" id="KW-0119">Carbohydrate metabolism</keyword>
<gene>
    <name evidence="9" type="ORF">NIES30_05780</name>
</gene>
<evidence type="ECO:0000256" key="4">
    <source>
        <dbReference type="ARBA" id="ARBA00022777"/>
    </source>
</evidence>
<dbReference type="Pfam" id="PF07005">
    <property type="entry name" value="SBD_N"/>
    <property type="match status" value="1"/>
</dbReference>
<dbReference type="EMBL" id="MRCG01000002">
    <property type="protein sequence ID" value="OKH50200.1"/>
    <property type="molecule type" value="Genomic_DNA"/>
</dbReference>
<evidence type="ECO:0000256" key="6">
    <source>
        <dbReference type="ARBA" id="ARBA00023277"/>
    </source>
</evidence>
<sequence length="442" mass="47836">MAQPKIIVLDDDPTGSQTVHSCLLLMQWDVDTLRQGLRDASPIFFVLTNTRALTAAAAEQVTREVCQNLKQAIALEGIQDYLVVSRSDSTLRGHYPVETDAIAQELGPFDAHFLVPAFFEGGRITRDSVHYLMVDGVPTPVHETEFAKDSVFGYSTSYLPAYVAEKTSGRIPAASVECFTLEDIRTGSLQRLMGLEHNVCCAVDGETQADLNQFAQDLLAAAAQGKKFLFRSAASILTALAALPPQPIDASHMRTYVRGGRPGAIIVGSHVQKTTQQLEQLLQEPGVTGIEVDVAQLRDEELGHHKAVLADIFDQVNKAHNSGQVPVVYTSRQELAFDTVQARLDFGVEVSSLLMDVVKGLPDDIGFLISKGGITSNDTLSTGLALRTARLLGQILPGVSAVRTPADHPQFPNLPVVLFPGNVGDEDALALAYQRLMGQQKI</sequence>
<evidence type="ECO:0000259" key="8">
    <source>
        <dbReference type="Pfam" id="PF17042"/>
    </source>
</evidence>
<dbReference type="InterPro" id="IPR037051">
    <property type="entry name" value="4-carb_acid_sugar_kinase_N_sf"/>
</dbReference>
<feature type="domain" description="Four-carbon acid sugar kinase N-terminal" evidence="7">
    <location>
        <begin position="6"/>
        <end position="240"/>
    </location>
</feature>
<feature type="domain" description="Four-carbon acid sugar kinase nucleotide binding" evidence="8">
    <location>
        <begin position="264"/>
        <end position="429"/>
    </location>
</feature>
<dbReference type="InterPro" id="IPR031475">
    <property type="entry name" value="NBD_C"/>
</dbReference>
<comment type="caution">
    <text evidence="9">The sequence shown here is derived from an EMBL/GenBank/DDBJ whole genome shotgun (WGS) entry which is preliminary data.</text>
</comment>
<keyword evidence="4" id="KW-0418">Kinase</keyword>
<comment type="similarity">
    <text evidence="1">Belongs to the four-carbon acid sugar kinase family.</text>
</comment>
<evidence type="ECO:0000256" key="1">
    <source>
        <dbReference type="ARBA" id="ARBA00005715"/>
    </source>
</evidence>
<dbReference type="Gene3D" id="3.40.50.10840">
    <property type="entry name" value="Putative sugar-binding, N-terminal domain"/>
    <property type="match status" value="1"/>
</dbReference>
<dbReference type="RefSeq" id="WP_073607440.1">
    <property type="nucleotide sequence ID" value="NZ_MRCG01000002.1"/>
</dbReference>
<evidence type="ECO:0000256" key="5">
    <source>
        <dbReference type="ARBA" id="ARBA00022840"/>
    </source>
</evidence>
<organism evidence="9 10">
    <name type="scientific">Phormidium tenue NIES-30</name>
    <dbReference type="NCBI Taxonomy" id="549789"/>
    <lineage>
        <taxon>Bacteria</taxon>
        <taxon>Bacillati</taxon>
        <taxon>Cyanobacteriota</taxon>
        <taxon>Cyanophyceae</taxon>
        <taxon>Oscillatoriophycideae</taxon>
        <taxon>Oscillatoriales</taxon>
        <taxon>Oscillatoriaceae</taxon>
        <taxon>Phormidium</taxon>
    </lineage>
</organism>